<dbReference type="GO" id="GO:0022625">
    <property type="term" value="C:cytosolic large ribosomal subunit"/>
    <property type="evidence" value="ECO:0007669"/>
    <property type="project" value="TreeGrafter"/>
</dbReference>
<keyword evidence="3" id="KW-0694">RNA-binding</keyword>
<dbReference type="GO" id="GO:0002181">
    <property type="term" value="P:cytoplasmic translation"/>
    <property type="evidence" value="ECO:0007669"/>
    <property type="project" value="TreeGrafter"/>
</dbReference>
<dbReference type="FunFam" id="3.90.930.12:FF:000002">
    <property type="entry name" value="50S ribosomal protein L6"/>
    <property type="match status" value="1"/>
</dbReference>
<evidence type="ECO:0000256" key="2">
    <source>
        <dbReference type="ARBA" id="ARBA00022730"/>
    </source>
</evidence>
<dbReference type="InterPro" id="IPR000702">
    <property type="entry name" value="Ribosomal_uL6-like"/>
</dbReference>
<comment type="similarity">
    <text evidence="1">Belongs to the universal ribosomal protein uL6 family.</text>
</comment>
<feature type="domain" description="Large ribosomal subunit protein uL6 alpha-beta" evidence="6">
    <location>
        <begin position="11"/>
        <end position="82"/>
    </location>
</feature>
<dbReference type="PIRSF" id="PIRSF002162">
    <property type="entry name" value="Ribosomal_L6"/>
    <property type="match status" value="1"/>
</dbReference>
<organism evidence="7">
    <name type="scientific">marine metagenome</name>
    <dbReference type="NCBI Taxonomy" id="408172"/>
    <lineage>
        <taxon>unclassified sequences</taxon>
        <taxon>metagenomes</taxon>
        <taxon>ecological metagenomes</taxon>
    </lineage>
</organism>
<dbReference type="AlphaFoldDB" id="A0A381PL23"/>
<dbReference type="EMBL" id="UINC01001018">
    <property type="protein sequence ID" value="SUZ67701.1"/>
    <property type="molecule type" value="Genomic_DNA"/>
</dbReference>
<evidence type="ECO:0000256" key="1">
    <source>
        <dbReference type="ARBA" id="ARBA00009356"/>
    </source>
</evidence>
<accession>A0A381PL23</accession>
<dbReference type="HAMAP" id="MF_01365_B">
    <property type="entry name" value="Ribosomal_uL6_B"/>
    <property type="match status" value="1"/>
</dbReference>
<dbReference type="PROSITE" id="PS00525">
    <property type="entry name" value="RIBOSOMAL_L6_1"/>
    <property type="match status" value="1"/>
</dbReference>
<sequence length="178" mass="19495">MSRIGKQPISVPEGVKVSQDAKLVSVTGPKGNLSFEVHPDMEVKQENSHLLVERPSDNKAHRSLHGTTRAIISNMVQGVTEGFTKELEINGVGYTANLEGKRLKLTLGFSHDIYFEPPEGIEIKAAKNSISVSGINKELVGEVAAKIRSFRPPEPYKGKGIRYVGEYVRIKKGKTVGE</sequence>
<protein>
    <recommendedName>
        <fullName evidence="6">Large ribosomal subunit protein uL6 alpha-beta domain-containing protein</fullName>
    </recommendedName>
</protein>
<dbReference type="GO" id="GO:0003735">
    <property type="term" value="F:structural constituent of ribosome"/>
    <property type="evidence" value="ECO:0007669"/>
    <property type="project" value="InterPro"/>
</dbReference>
<dbReference type="GO" id="GO:0019843">
    <property type="term" value="F:rRNA binding"/>
    <property type="evidence" value="ECO:0007669"/>
    <property type="project" value="UniProtKB-KW"/>
</dbReference>
<reference evidence="7" key="1">
    <citation type="submission" date="2018-05" db="EMBL/GenBank/DDBJ databases">
        <authorList>
            <person name="Lanie J.A."/>
            <person name="Ng W.-L."/>
            <person name="Kazmierczak K.M."/>
            <person name="Andrzejewski T.M."/>
            <person name="Davidsen T.M."/>
            <person name="Wayne K.J."/>
            <person name="Tettelin H."/>
            <person name="Glass J.I."/>
            <person name="Rusch D."/>
            <person name="Podicherti R."/>
            <person name="Tsui H.-C.T."/>
            <person name="Winkler M.E."/>
        </authorList>
    </citation>
    <scope>NUCLEOTIDE SEQUENCE</scope>
</reference>
<dbReference type="SUPFAM" id="SSF56053">
    <property type="entry name" value="Ribosomal protein L6"/>
    <property type="match status" value="2"/>
</dbReference>
<proteinExistence type="inferred from homology"/>
<dbReference type="PANTHER" id="PTHR11655">
    <property type="entry name" value="60S/50S RIBOSOMAL PROTEIN L6/L9"/>
    <property type="match status" value="1"/>
</dbReference>
<gene>
    <name evidence="7" type="ORF">METZ01_LOCUS20555</name>
</gene>
<keyword evidence="5" id="KW-0687">Ribonucleoprotein</keyword>
<feature type="domain" description="Large ribosomal subunit protein uL6 alpha-beta" evidence="6">
    <location>
        <begin position="91"/>
        <end position="163"/>
    </location>
</feature>
<dbReference type="PANTHER" id="PTHR11655:SF14">
    <property type="entry name" value="LARGE RIBOSOMAL SUBUNIT PROTEIN UL6M"/>
    <property type="match status" value="1"/>
</dbReference>
<dbReference type="FunFam" id="3.90.930.12:FF:000001">
    <property type="entry name" value="50S ribosomal protein L6"/>
    <property type="match status" value="1"/>
</dbReference>
<dbReference type="InterPro" id="IPR019906">
    <property type="entry name" value="Ribosomal_uL6_bac-type"/>
</dbReference>
<name>A0A381PL23_9ZZZZ</name>
<dbReference type="Pfam" id="PF00347">
    <property type="entry name" value="Ribosomal_L6"/>
    <property type="match status" value="2"/>
</dbReference>
<dbReference type="InterPro" id="IPR002358">
    <property type="entry name" value="Ribosomal_uL6_CS"/>
</dbReference>
<keyword evidence="4" id="KW-0689">Ribosomal protein</keyword>
<dbReference type="InterPro" id="IPR036789">
    <property type="entry name" value="Ribosomal_uL6-like_a/b-dom_sf"/>
</dbReference>
<dbReference type="InterPro" id="IPR020040">
    <property type="entry name" value="Ribosomal_uL6_a/b-dom"/>
</dbReference>
<evidence type="ECO:0000313" key="7">
    <source>
        <dbReference type="EMBL" id="SUZ67701.1"/>
    </source>
</evidence>
<keyword evidence="2" id="KW-0699">rRNA-binding</keyword>
<evidence type="ECO:0000256" key="3">
    <source>
        <dbReference type="ARBA" id="ARBA00022884"/>
    </source>
</evidence>
<evidence type="ECO:0000256" key="4">
    <source>
        <dbReference type="ARBA" id="ARBA00022980"/>
    </source>
</evidence>
<evidence type="ECO:0000259" key="6">
    <source>
        <dbReference type="Pfam" id="PF00347"/>
    </source>
</evidence>
<dbReference type="NCBIfam" id="TIGR03654">
    <property type="entry name" value="L6_bact"/>
    <property type="match status" value="1"/>
</dbReference>
<dbReference type="PRINTS" id="PR00059">
    <property type="entry name" value="RIBOSOMALL6"/>
</dbReference>
<evidence type="ECO:0000256" key="5">
    <source>
        <dbReference type="ARBA" id="ARBA00023274"/>
    </source>
</evidence>
<dbReference type="Gene3D" id="3.90.930.12">
    <property type="entry name" value="Ribosomal protein L6, alpha-beta domain"/>
    <property type="match status" value="2"/>
</dbReference>